<keyword evidence="3 4" id="KW-0012">Acyltransferase</keyword>
<evidence type="ECO:0000259" key="7">
    <source>
        <dbReference type="SMART" id="SM00563"/>
    </source>
</evidence>
<dbReference type="EC" id="2.3.1.51" evidence="4"/>
<dbReference type="Pfam" id="PF01553">
    <property type="entry name" value="Acyltransferase"/>
    <property type="match status" value="1"/>
</dbReference>
<keyword evidence="6" id="KW-0812">Transmembrane</keyword>
<dbReference type="NCBIfam" id="TIGR00530">
    <property type="entry name" value="AGP_acyltrn"/>
    <property type="match status" value="1"/>
</dbReference>
<dbReference type="EMBL" id="JAACJL010000016">
    <property type="protein sequence ID" value="KAF4619644.1"/>
    <property type="molecule type" value="Genomic_DNA"/>
</dbReference>
<comment type="catalytic activity">
    <reaction evidence="4">
        <text>a 1-acyl-sn-glycero-3-phosphate + an acyl-CoA = a 1,2-diacyl-sn-glycero-3-phosphate + CoA</text>
        <dbReference type="Rhea" id="RHEA:19709"/>
        <dbReference type="ChEBI" id="CHEBI:57287"/>
        <dbReference type="ChEBI" id="CHEBI:57970"/>
        <dbReference type="ChEBI" id="CHEBI:58342"/>
        <dbReference type="ChEBI" id="CHEBI:58608"/>
        <dbReference type="EC" id="2.3.1.51"/>
    </reaction>
</comment>
<dbReference type="Proteomes" id="UP000521872">
    <property type="component" value="Unassembled WGS sequence"/>
</dbReference>
<dbReference type="SMART" id="SM00563">
    <property type="entry name" value="PlsC"/>
    <property type="match status" value="1"/>
</dbReference>
<name>A0A8H4QZG2_9AGAR</name>
<comment type="similarity">
    <text evidence="1 4">Belongs to the 1-acyl-sn-glycerol-3-phosphate acyltransferase family.</text>
</comment>
<keyword evidence="4" id="KW-0444">Lipid biosynthesis</keyword>
<feature type="region of interest" description="Disordered" evidence="5">
    <location>
        <begin position="315"/>
        <end position="371"/>
    </location>
</feature>
<feature type="transmembrane region" description="Helical" evidence="6">
    <location>
        <begin position="37"/>
        <end position="61"/>
    </location>
</feature>
<feature type="compositionally biased region" description="Polar residues" evidence="5">
    <location>
        <begin position="279"/>
        <end position="290"/>
    </location>
</feature>
<evidence type="ECO:0000313" key="9">
    <source>
        <dbReference type="Proteomes" id="UP000521872"/>
    </source>
</evidence>
<dbReference type="GO" id="GO:0006654">
    <property type="term" value="P:phosphatidic acid biosynthetic process"/>
    <property type="evidence" value="ECO:0007669"/>
    <property type="project" value="TreeGrafter"/>
</dbReference>
<keyword evidence="9" id="KW-1185">Reference proteome</keyword>
<evidence type="ECO:0000256" key="5">
    <source>
        <dbReference type="SAM" id="MobiDB-lite"/>
    </source>
</evidence>
<keyword evidence="4" id="KW-0443">Lipid metabolism</keyword>
<dbReference type="SUPFAM" id="SSF69593">
    <property type="entry name" value="Glycerol-3-phosphate (1)-acyltransferase"/>
    <property type="match status" value="1"/>
</dbReference>
<evidence type="ECO:0000256" key="2">
    <source>
        <dbReference type="ARBA" id="ARBA00022679"/>
    </source>
</evidence>
<dbReference type="CDD" id="cd07989">
    <property type="entry name" value="LPLAT_AGPAT-like"/>
    <property type="match status" value="1"/>
</dbReference>
<keyword evidence="4" id="KW-1208">Phospholipid metabolism</keyword>
<feature type="compositionally biased region" description="Low complexity" evidence="5">
    <location>
        <begin position="334"/>
        <end position="344"/>
    </location>
</feature>
<dbReference type="PANTHER" id="PTHR10434:SF11">
    <property type="entry name" value="1-ACYL-SN-GLYCEROL-3-PHOSPHATE ACYLTRANSFERASE"/>
    <property type="match status" value="1"/>
</dbReference>
<evidence type="ECO:0000256" key="1">
    <source>
        <dbReference type="ARBA" id="ARBA00008655"/>
    </source>
</evidence>
<feature type="compositionally biased region" description="Basic and acidic residues" evidence="5">
    <location>
        <begin position="268"/>
        <end position="278"/>
    </location>
</feature>
<dbReference type="GO" id="GO:0016020">
    <property type="term" value="C:membrane"/>
    <property type="evidence" value="ECO:0007669"/>
    <property type="project" value="InterPro"/>
</dbReference>
<dbReference type="InterPro" id="IPR002123">
    <property type="entry name" value="Plipid/glycerol_acylTrfase"/>
</dbReference>
<dbReference type="OrthoDB" id="202234at2759"/>
<gene>
    <name evidence="8" type="ORF">D9613_004947</name>
</gene>
<feature type="domain" description="Phospholipid/glycerol acyltransferase" evidence="7">
    <location>
        <begin position="101"/>
        <end position="217"/>
    </location>
</feature>
<keyword evidence="2 4" id="KW-0808">Transferase</keyword>
<proteinExistence type="inferred from homology"/>
<feature type="compositionally biased region" description="Low complexity" evidence="5">
    <location>
        <begin position="315"/>
        <end position="327"/>
    </location>
</feature>
<evidence type="ECO:0000256" key="6">
    <source>
        <dbReference type="SAM" id="Phobius"/>
    </source>
</evidence>
<keyword evidence="6" id="KW-1133">Transmembrane helix</keyword>
<evidence type="ECO:0000256" key="3">
    <source>
        <dbReference type="ARBA" id="ARBA00023315"/>
    </source>
</evidence>
<comment type="caution">
    <text evidence="8">The sequence shown here is derived from an EMBL/GenBank/DDBJ whole genome shotgun (WGS) entry which is preliminary data.</text>
</comment>
<dbReference type="PANTHER" id="PTHR10434">
    <property type="entry name" value="1-ACYL-SN-GLYCEROL-3-PHOSPHATE ACYLTRANSFERASE"/>
    <property type="match status" value="1"/>
</dbReference>
<accession>A0A8H4QZG2</accession>
<protein>
    <recommendedName>
        <fullName evidence="4">1-acyl-sn-glycerol-3-phosphate acyltransferase</fullName>
        <ecNumber evidence="4">2.3.1.51</ecNumber>
    </recommendedName>
</protein>
<dbReference type="InterPro" id="IPR004552">
    <property type="entry name" value="AGP_acyltrans"/>
</dbReference>
<keyword evidence="4" id="KW-0594">Phospholipid biosynthesis</keyword>
<reference evidence="8 9" key="1">
    <citation type="submission" date="2019-12" db="EMBL/GenBank/DDBJ databases">
        <authorList>
            <person name="Floudas D."/>
            <person name="Bentzer J."/>
            <person name="Ahren D."/>
            <person name="Johansson T."/>
            <person name="Persson P."/>
            <person name="Tunlid A."/>
        </authorList>
    </citation>
    <scope>NUCLEOTIDE SEQUENCE [LARGE SCALE GENOMIC DNA]</scope>
    <source>
        <strain evidence="8 9">CBS 102.39</strain>
    </source>
</reference>
<evidence type="ECO:0000256" key="4">
    <source>
        <dbReference type="RuleBase" id="RU361267"/>
    </source>
</evidence>
<sequence>MSFLVSVFKPLAYISLPLILVRQIAISRSVGRYYARIVVYVGTLMTVASCSVVIAAGMSLIGRATDTNNIVARVFYYLTSRALDLKIEVEGEENLLRDSPTVYMANHQSMLDVFVIGRLMPKKTAIMAKKSLQFTPLGPFMTMAGTIFIDRGNSARAFRSIDAAGEKMKRDKTSLWMFPEGTRHLSKSNDMLPLKKGGFHLAINAGISITPIVTENYWHFYRKGIFESGTFKVRVLPPIGTKGLAITEVGPLANRVRDQMLVALRDLSRKVPSEKDSDASTGADPQQSTSKSRDAAESKFTEPGAAALEPVAALLSSGPSSPSVEALLGTKTASSSSISSSSVSELRKTASSEAGTETEEDEGMVLVGRPT</sequence>
<feature type="transmembrane region" description="Helical" evidence="6">
    <location>
        <begin position="6"/>
        <end position="25"/>
    </location>
</feature>
<evidence type="ECO:0000313" key="8">
    <source>
        <dbReference type="EMBL" id="KAF4619644.1"/>
    </source>
</evidence>
<feature type="compositionally biased region" description="Basic and acidic residues" evidence="5">
    <location>
        <begin position="291"/>
        <end position="300"/>
    </location>
</feature>
<feature type="region of interest" description="Disordered" evidence="5">
    <location>
        <begin position="268"/>
        <end position="300"/>
    </location>
</feature>
<comment type="domain">
    <text evidence="4">The HXXXXD motif is essential for acyltransferase activity and may constitute the binding site for the phosphate moiety of the glycerol-3-phosphate.</text>
</comment>
<dbReference type="GO" id="GO:0003841">
    <property type="term" value="F:1-acylglycerol-3-phosphate O-acyltransferase activity"/>
    <property type="evidence" value="ECO:0007669"/>
    <property type="project" value="UniProtKB-UniRule"/>
</dbReference>
<keyword evidence="6" id="KW-0472">Membrane</keyword>
<organism evidence="8 9">
    <name type="scientific">Agrocybe pediades</name>
    <dbReference type="NCBI Taxonomy" id="84607"/>
    <lineage>
        <taxon>Eukaryota</taxon>
        <taxon>Fungi</taxon>
        <taxon>Dikarya</taxon>
        <taxon>Basidiomycota</taxon>
        <taxon>Agaricomycotina</taxon>
        <taxon>Agaricomycetes</taxon>
        <taxon>Agaricomycetidae</taxon>
        <taxon>Agaricales</taxon>
        <taxon>Agaricineae</taxon>
        <taxon>Strophariaceae</taxon>
        <taxon>Agrocybe</taxon>
    </lineage>
</organism>
<dbReference type="GO" id="GO:0005783">
    <property type="term" value="C:endoplasmic reticulum"/>
    <property type="evidence" value="ECO:0007669"/>
    <property type="project" value="TreeGrafter"/>
</dbReference>
<dbReference type="AlphaFoldDB" id="A0A8H4QZG2"/>